<reference evidence="1 2" key="1">
    <citation type="submission" date="2014-05" db="EMBL/GenBank/DDBJ databases">
        <title>ATOL: Assembling a taxonomically balanced genome-scale reconstruction of the evolutionary history of the Enterobacteriaceae.</title>
        <authorList>
            <person name="Plunkett G.III."/>
            <person name="Neeno-Eckwall E.C."/>
            <person name="Glasner J.D."/>
            <person name="Perna N.T."/>
        </authorList>
    </citation>
    <scope>NUCLEOTIDE SEQUENCE [LARGE SCALE GENOMIC DNA]</scope>
    <source>
        <strain evidence="1 2">ATCC 33320</strain>
    </source>
</reference>
<evidence type="ECO:0000313" key="1">
    <source>
        <dbReference type="EMBL" id="KFC84653.1"/>
    </source>
</evidence>
<keyword evidence="2" id="KW-1185">Reference proteome</keyword>
<dbReference type="AlphaFoldDB" id="A0A085GLQ8"/>
<accession>A0A085GLQ8</accession>
<dbReference type="EMBL" id="JMPI01000006">
    <property type="protein sequence ID" value="KFC84653.1"/>
    <property type="molecule type" value="Genomic_DNA"/>
</dbReference>
<comment type="caution">
    <text evidence="1">The sequence shown here is derived from an EMBL/GenBank/DDBJ whole genome shotgun (WGS) entry which is preliminary data.</text>
</comment>
<protein>
    <submittedName>
        <fullName evidence="1">Uncharacterized protein</fullName>
    </submittedName>
</protein>
<proteinExistence type="predicted"/>
<sequence length="45" mass="5383">MIETPEAVEAAIERSKVQRIKELERRVKYLELKVLYLKKLKALVR</sequence>
<organism evidence="1 2">
    <name type="scientific">Buttiauxella agrestis ATCC 33320</name>
    <dbReference type="NCBI Taxonomy" id="1006004"/>
    <lineage>
        <taxon>Bacteria</taxon>
        <taxon>Pseudomonadati</taxon>
        <taxon>Pseudomonadota</taxon>
        <taxon>Gammaproteobacteria</taxon>
        <taxon>Enterobacterales</taxon>
        <taxon>Enterobacteriaceae</taxon>
        <taxon>Buttiauxella</taxon>
    </lineage>
</organism>
<gene>
    <name evidence="1" type="ORF">GBAG_0183</name>
</gene>
<dbReference type="eggNOG" id="COG2963">
    <property type="taxonomic scope" value="Bacteria"/>
</dbReference>
<dbReference type="Proteomes" id="UP000028653">
    <property type="component" value="Unassembled WGS sequence"/>
</dbReference>
<name>A0A085GLQ8_9ENTR</name>
<evidence type="ECO:0000313" key="2">
    <source>
        <dbReference type="Proteomes" id="UP000028653"/>
    </source>
</evidence>